<gene>
    <name evidence="1" type="ORF">J2W84_001336</name>
</gene>
<dbReference type="EMBL" id="JAVDTI010000001">
    <property type="protein sequence ID" value="MDR6804299.1"/>
    <property type="molecule type" value="Genomic_DNA"/>
</dbReference>
<organism evidence="1 2">
    <name type="scientific">Dyadobacter fermentans</name>
    <dbReference type="NCBI Taxonomy" id="94254"/>
    <lineage>
        <taxon>Bacteria</taxon>
        <taxon>Pseudomonadati</taxon>
        <taxon>Bacteroidota</taxon>
        <taxon>Cytophagia</taxon>
        <taxon>Cytophagales</taxon>
        <taxon>Spirosomataceae</taxon>
        <taxon>Dyadobacter</taxon>
    </lineage>
</organism>
<sequence>MKLIPPLTPESMFQLTECMFELMKVCRRRWIIGLRRIGFQEILLKVEFGGILQMLVEKVGNLPTFILFCNTNHTKGAASYRNLHYEDYPRIIIDSLRA</sequence>
<dbReference type="RefSeq" id="WP_309981857.1">
    <property type="nucleotide sequence ID" value="NZ_JAVDTI010000001.1"/>
</dbReference>
<name>A0ABU1QT34_9BACT</name>
<dbReference type="Proteomes" id="UP001264980">
    <property type="component" value="Unassembled WGS sequence"/>
</dbReference>
<reference evidence="1 2" key="1">
    <citation type="submission" date="2023-07" db="EMBL/GenBank/DDBJ databases">
        <title>Sorghum-associated microbial communities from plants grown in Nebraska, USA.</title>
        <authorList>
            <person name="Schachtman D."/>
        </authorList>
    </citation>
    <scope>NUCLEOTIDE SEQUENCE [LARGE SCALE GENOMIC DNA]</scope>
    <source>
        <strain evidence="1 2">BE57</strain>
    </source>
</reference>
<keyword evidence="2" id="KW-1185">Reference proteome</keyword>
<evidence type="ECO:0000313" key="1">
    <source>
        <dbReference type="EMBL" id="MDR6804299.1"/>
    </source>
</evidence>
<proteinExistence type="predicted"/>
<evidence type="ECO:0000313" key="2">
    <source>
        <dbReference type="Proteomes" id="UP001264980"/>
    </source>
</evidence>
<comment type="caution">
    <text evidence="1">The sequence shown here is derived from an EMBL/GenBank/DDBJ whole genome shotgun (WGS) entry which is preliminary data.</text>
</comment>
<protein>
    <submittedName>
        <fullName evidence="1">Uncharacterized protein</fullName>
    </submittedName>
</protein>
<accession>A0ABU1QT34</accession>